<dbReference type="GO" id="GO:0022625">
    <property type="term" value="C:cytosolic large ribosomal subunit"/>
    <property type="evidence" value="ECO:0007669"/>
    <property type="project" value="TreeGrafter"/>
</dbReference>
<feature type="region of interest" description="Disordered" evidence="8">
    <location>
        <begin position="103"/>
        <end position="130"/>
    </location>
</feature>
<evidence type="ECO:0000256" key="2">
    <source>
        <dbReference type="ARBA" id="ARBA00022730"/>
    </source>
</evidence>
<dbReference type="PROSITE" id="PS00474">
    <property type="entry name" value="RIBOSOMAL_L3"/>
    <property type="match status" value="1"/>
</dbReference>
<dbReference type="Gene3D" id="2.40.30.10">
    <property type="entry name" value="Translation factors"/>
    <property type="match status" value="2"/>
</dbReference>
<dbReference type="FunFam" id="2.40.30.10:FF:000004">
    <property type="entry name" value="50S ribosomal protein L3"/>
    <property type="match status" value="1"/>
</dbReference>
<dbReference type="PANTHER" id="PTHR11229:SF16">
    <property type="entry name" value="LARGE RIBOSOMAL SUBUNIT PROTEIN UL3C"/>
    <property type="match status" value="1"/>
</dbReference>
<dbReference type="GO" id="GO:0006412">
    <property type="term" value="P:translation"/>
    <property type="evidence" value="ECO:0007669"/>
    <property type="project" value="InterPro"/>
</dbReference>
<evidence type="ECO:0000256" key="6">
    <source>
        <dbReference type="RuleBase" id="RU003905"/>
    </source>
</evidence>
<dbReference type="InterPro" id="IPR000597">
    <property type="entry name" value="Ribosomal_uL3"/>
</dbReference>
<evidence type="ECO:0000256" key="4">
    <source>
        <dbReference type="ARBA" id="ARBA00022980"/>
    </source>
</evidence>
<dbReference type="InterPro" id="IPR019926">
    <property type="entry name" value="Ribosomal_uL3_CS"/>
</dbReference>
<evidence type="ECO:0000256" key="1">
    <source>
        <dbReference type="ARBA" id="ARBA00006540"/>
    </source>
</evidence>
<gene>
    <name evidence="9" type="ORF">UW41_C0002G0054</name>
</gene>
<dbReference type="EMBL" id="LCIE01000002">
    <property type="protein sequence ID" value="KKT49778.1"/>
    <property type="molecule type" value="Genomic_DNA"/>
</dbReference>
<comment type="caution">
    <text evidence="9">The sequence shown here is derived from an EMBL/GenBank/DDBJ whole genome shotgun (WGS) entry which is preliminary data.</text>
</comment>
<dbReference type="AlphaFoldDB" id="A0A0G1HT03"/>
<evidence type="ECO:0000256" key="8">
    <source>
        <dbReference type="SAM" id="MobiDB-lite"/>
    </source>
</evidence>
<protein>
    <recommendedName>
        <fullName evidence="7">50S ribosomal protein L3</fullName>
    </recommendedName>
</protein>
<dbReference type="InterPro" id="IPR019927">
    <property type="entry name" value="Ribosomal_uL3_bac/org-type"/>
</dbReference>
<comment type="function">
    <text evidence="7">One of the primary rRNA binding proteins, it binds directly near the 3'-end of the 23S rRNA, where it nucleates assembly of the 50S subunit.</text>
</comment>
<dbReference type="GO" id="GO:0019843">
    <property type="term" value="F:rRNA binding"/>
    <property type="evidence" value="ECO:0007669"/>
    <property type="project" value="UniProtKB-KW"/>
</dbReference>
<dbReference type="Proteomes" id="UP000034172">
    <property type="component" value="Unassembled WGS sequence"/>
</dbReference>
<evidence type="ECO:0000313" key="10">
    <source>
        <dbReference type="Proteomes" id="UP000034172"/>
    </source>
</evidence>
<evidence type="ECO:0000256" key="5">
    <source>
        <dbReference type="ARBA" id="ARBA00023274"/>
    </source>
</evidence>
<comment type="similarity">
    <text evidence="1 6">Belongs to the universal ribosomal protein uL3 family.</text>
</comment>
<dbReference type="SUPFAM" id="SSF50447">
    <property type="entry name" value="Translation proteins"/>
    <property type="match status" value="1"/>
</dbReference>
<dbReference type="Pfam" id="PF00297">
    <property type="entry name" value="Ribosomal_L3"/>
    <property type="match status" value="1"/>
</dbReference>
<proteinExistence type="inferred from homology"/>
<dbReference type="GO" id="GO:0003735">
    <property type="term" value="F:structural constituent of ribosome"/>
    <property type="evidence" value="ECO:0007669"/>
    <property type="project" value="InterPro"/>
</dbReference>
<evidence type="ECO:0000256" key="7">
    <source>
        <dbReference type="RuleBase" id="RU003906"/>
    </source>
</evidence>
<reference evidence="9 10" key="1">
    <citation type="journal article" date="2015" name="Nature">
        <title>rRNA introns, odd ribosomes, and small enigmatic genomes across a large radiation of phyla.</title>
        <authorList>
            <person name="Brown C.T."/>
            <person name="Hug L.A."/>
            <person name="Thomas B.C."/>
            <person name="Sharon I."/>
            <person name="Castelle C.J."/>
            <person name="Singh A."/>
            <person name="Wilkins M.J."/>
            <person name="Williams K.H."/>
            <person name="Banfield J.F."/>
        </authorList>
    </citation>
    <scope>NUCLEOTIDE SEQUENCE [LARGE SCALE GENOMIC DNA]</scope>
</reference>
<keyword evidence="4 6" id="KW-0689">Ribosomal protein</keyword>
<sequence>MLNQVYATKKSMTQAFVEGKRIPLTVLTVSPHVVIRNKSVEQDGYSSVVLTVGAKDSHEILSEEIIEAKTELNLSEILIPGTIIDATATSKGKGTSGVMKRWNFAGGPRTHGQSDRERAPGSIGRGTTPGRVLPGTHMAGHMGNTNTHIRNLKIHSFDPSTGILQVTGCIPGGRGATTLITVSKLNK</sequence>
<dbReference type="PATRIC" id="fig|1618392.3.peg.109"/>
<comment type="subunit">
    <text evidence="7">Part of the 50S ribosomal subunit. Forms a cluster with proteins L14 and L19.</text>
</comment>
<evidence type="ECO:0000313" key="9">
    <source>
        <dbReference type="EMBL" id="KKT49778.1"/>
    </source>
</evidence>
<organism evidence="9 10">
    <name type="scientific">Candidatus Collierbacteria bacterium GW2011_GWC2_44_18</name>
    <dbReference type="NCBI Taxonomy" id="1618392"/>
    <lineage>
        <taxon>Bacteria</taxon>
        <taxon>Candidatus Collieribacteriota</taxon>
    </lineage>
</organism>
<dbReference type="STRING" id="1618392.UW41_C0002G0054"/>
<dbReference type="InterPro" id="IPR009000">
    <property type="entry name" value="Transl_B-barrel_sf"/>
</dbReference>
<evidence type="ECO:0000256" key="3">
    <source>
        <dbReference type="ARBA" id="ARBA00022884"/>
    </source>
</evidence>
<keyword evidence="2 7" id="KW-0699">rRNA-binding</keyword>
<keyword evidence="5 6" id="KW-0687">Ribonucleoprotein</keyword>
<keyword evidence="3 7" id="KW-0694">RNA-binding</keyword>
<accession>A0A0G1HT03</accession>
<dbReference type="PANTHER" id="PTHR11229">
    <property type="entry name" value="50S RIBOSOMAL PROTEIN L3"/>
    <property type="match status" value="1"/>
</dbReference>
<name>A0A0G1HT03_9BACT</name>